<reference evidence="2" key="1">
    <citation type="journal article" date="2022" name="Int. J. Mol. Sci.">
        <title>Draft Genome of Tanacetum Coccineum: Genomic Comparison of Closely Related Tanacetum-Family Plants.</title>
        <authorList>
            <person name="Yamashiro T."/>
            <person name="Shiraishi A."/>
            <person name="Nakayama K."/>
            <person name="Satake H."/>
        </authorList>
    </citation>
    <scope>NUCLEOTIDE SEQUENCE</scope>
</reference>
<evidence type="ECO:0000256" key="1">
    <source>
        <dbReference type="SAM" id="MobiDB-lite"/>
    </source>
</evidence>
<comment type="caution">
    <text evidence="2">The sequence shown here is derived from an EMBL/GenBank/DDBJ whole genome shotgun (WGS) entry which is preliminary data.</text>
</comment>
<protein>
    <submittedName>
        <fullName evidence="2">Uncharacterized protein</fullName>
    </submittedName>
</protein>
<proteinExistence type="predicted"/>
<reference evidence="2" key="2">
    <citation type="submission" date="2022-01" db="EMBL/GenBank/DDBJ databases">
        <authorList>
            <person name="Yamashiro T."/>
            <person name="Shiraishi A."/>
            <person name="Satake H."/>
            <person name="Nakayama K."/>
        </authorList>
    </citation>
    <scope>NUCLEOTIDE SEQUENCE</scope>
</reference>
<feature type="region of interest" description="Disordered" evidence="1">
    <location>
        <begin position="1"/>
        <end position="24"/>
    </location>
</feature>
<dbReference type="Proteomes" id="UP001151760">
    <property type="component" value="Unassembled WGS sequence"/>
</dbReference>
<evidence type="ECO:0000313" key="3">
    <source>
        <dbReference type="Proteomes" id="UP001151760"/>
    </source>
</evidence>
<organism evidence="2 3">
    <name type="scientific">Tanacetum coccineum</name>
    <dbReference type="NCBI Taxonomy" id="301880"/>
    <lineage>
        <taxon>Eukaryota</taxon>
        <taxon>Viridiplantae</taxon>
        <taxon>Streptophyta</taxon>
        <taxon>Embryophyta</taxon>
        <taxon>Tracheophyta</taxon>
        <taxon>Spermatophyta</taxon>
        <taxon>Magnoliopsida</taxon>
        <taxon>eudicotyledons</taxon>
        <taxon>Gunneridae</taxon>
        <taxon>Pentapetalae</taxon>
        <taxon>asterids</taxon>
        <taxon>campanulids</taxon>
        <taxon>Asterales</taxon>
        <taxon>Asteraceae</taxon>
        <taxon>Asteroideae</taxon>
        <taxon>Anthemideae</taxon>
        <taxon>Anthemidinae</taxon>
        <taxon>Tanacetum</taxon>
    </lineage>
</organism>
<keyword evidence="3" id="KW-1185">Reference proteome</keyword>
<sequence length="93" mass="10768">MQHRMSSCIPLDSSSRIKSKRTSRHKTELVLRNHELPSQSLLDHSLLKLHGVTKKLDTFIVVANLRIAFFKNRDDFTESLFFSHLCACEDLVE</sequence>
<name>A0ABQ5A895_9ASTR</name>
<dbReference type="EMBL" id="BQNB010012005">
    <property type="protein sequence ID" value="GJS97961.1"/>
    <property type="molecule type" value="Genomic_DNA"/>
</dbReference>
<evidence type="ECO:0000313" key="2">
    <source>
        <dbReference type="EMBL" id="GJS97961.1"/>
    </source>
</evidence>
<gene>
    <name evidence="2" type="ORF">Tco_0819131</name>
</gene>
<accession>A0ABQ5A895</accession>